<evidence type="ECO:0000313" key="2">
    <source>
        <dbReference type="EMBL" id="GAQ83209.1"/>
    </source>
</evidence>
<accession>A0A1Y1I190</accession>
<dbReference type="Proteomes" id="UP000054558">
    <property type="component" value="Unassembled WGS sequence"/>
</dbReference>
<dbReference type="PANTHER" id="PTHR35476">
    <property type="entry name" value="MUCIN-LIKE PROTEIN"/>
    <property type="match status" value="1"/>
</dbReference>
<reference evidence="2 3" key="1">
    <citation type="journal article" date="2014" name="Nat. Commun.">
        <title>Klebsormidium flaccidum genome reveals primary factors for plant terrestrial adaptation.</title>
        <authorList>
            <person name="Hori K."/>
            <person name="Maruyama F."/>
            <person name="Fujisawa T."/>
            <person name="Togashi T."/>
            <person name="Yamamoto N."/>
            <person name="Seo M."/>
            <person name="Sato S."/>
            <person name="Yamada T."/>
            <person name="Mori H."/>
            <person name="Tajima N."/>
            <person name="Moriyama T."/>
            <person name="Ikeuchi M."/>
            <person name="Watanabe M."/>
            <person name="Wada H."/>
            <person name="Kobayashi K."/>
            <person name="Saito M."/>
            <person name="Masuda T."/>
            <person name="Sasaki-Sekimoto Y."/>
            <person name="Mashiguchi K."/>
            <person name="Awai K."/>
            <person name="Shimojima M."/>
            <person name="Masuda S."/>
            <person name="Iwai M."/>
            <person name="Nobusawa T."/>
            <person name="Narise T."/>
            <person name="Kondo S."/>
            <person name="Saito H."/>
            <person name="Sato R."/>
            <person name="Murakawa M."/>
            <person name="Ihara Y."/>
            <person name="Oshima-Yamada Y."/>
            <person name="Ohtaka K."/>
            <person name="Satoh M."/>
            <person name="Sonobe K."/>
            <person name="Ishii M."/>
            <person name="Ohtani R."/>
            <person name="Kanamori-Sato M."/>
            <person name="Honoki R."/>
            <person name="Miyazaki D."/>
            <person name="Mochizuki H."/>
            <person name="Umetsu J."/>
            <person name="Higashi K."/>
            <person name="Shibata D."/>
            <person name="Kamiya Y."/>
            <person name="Sato N."/>
            <person name="Nakamura Y."/>
            <person name="Tabata S."/>
            <person name="Ida S."/>
            <person name="Kurokawa K."/>
            <person name="Ohta H."/>
        </authorList>
    </citation>
    <scope>NUCLEOTIDE SEQUENCE [LARGE SCALE GENOMIC DNA]</scope>
    <source>
        <strain evidence="2 3">NIES-2285</strain>
    </source>
</reference>
<organism evidence="2 3">
    <name type="scientific">Klebsormidium nitens</name>
    <name type="common">Green alga</name>
    <name type="synonym">Ulothrix nitens</name>
    <dbReference type="NCBI Taxonomy" id="105231"/>
    <lineage>
        <taxon>Eukaryota</taxon>
        <taxon>Viridiplantae</taxon>
        <taxon>Streptophyta</taxon>
        <taxon>Klebsormidiophyceae</taxon>
        <taxon>Klebsormidiales</taxon>
        <taxon>Klebsormidiaceae</taxon>
        <taxon>Klebsormidium</taxon>
    </lineage>
</organism>
<dbReference type="PANTHER" id="PTHR35476:SF3">
    <property type="entry name" value="SMALL RIBOSOMAL SUBUNIT PROTEIN MS75"/>
    <property type="match status" value="1"/>
</dbReference>
<dbReference type="STRING" id="105231.A0A1Y1I190"/>
<evidence type="ECO:0000256" key="1">
    <source>
        <dbReference type="SAM" id="MobiDB-lite"/>
    </source>
</evidence>
<feature type="region of interest" description="Disordered" evidence="1">
    <location>
        <begin position="57"/>
        <end position="87"/>
    </location>
</feature>
<dbReference type="AlphaFoldDB" id="A0A1Y1I190"/>
<protein>
    <submittedName>
        <fullName evidence="2">Uncharacterized protein</fullName>
    </submittedName>
</protein>
<name>A0A1Y1I190_KLENI</name>
<dbReference type="EMBL" id="DF237088">
    <property type="protein sequence ID" value="GAQ83209.1"/>
    <property type="molecule type" value="Genomic_DNA"/>
</dbReference>
<evidence type="ECO:0000313" key="3">
    <source>
        <dbReference type="Proteomes" id="UP000054558"/>
    </source>
</evidence>
<sequence length="364" mass="41031">MAARHLLGVLRSLTANPGEHLSHAAAARAYASSALLRTSPASAFLGIQSAWDRAFSTDNASSSAQGLGARERRRAKERSRTAVQPGGVKERVPFELQEGGGKGDQDLDLQEPTGIFHIYDREEPNEKDEDDPGVPWGTISLTGPPPDYLSPSLSTKSKNAIYAAYKEDPSEKTVAKLAADYKILKQRVQAILFLKEREEVWEKEVLEKQDDETKEMFKEMDEVFDSEASERGGGERLWLPMATRMKPKLVVENDEYEADAVVSTSGMSWDKASERYEGIEYLEFLERLQFNRRLGEVKAKAEDRKRPDEGWTFLIEELGKEGKRGKGGGKRFVAKADGTRRPLNDLEKLMMKRETPKRRKFDFL</sequence>
<dbReference type="OrthoDB" id="547043at2759"/>
<proteinExistence type="predicted"/>
<dbReference type="Pfam" id="PF12298">
    <property type="entry name" value="Bot1p"/>
    <property type="match status" value="1"/>
</dbReference>
<dbReference type="InterPro" id="IPR052851">
    <property type="entry name" value="GCD1_mitochondrial"/>
</dbReference>
<gene>
    <name evidence="2" type="ORF">KFL_001390270</name>
</gene>
<keyword evidence="3" id="KW-1185">Reference proteome</keyword>